<name>A0ABW5PTC5_9BACI</name>
<gene>
    <name evidence="1" type="ORF">ACFSTF_12865</name>
</gene>
<protein>
    <submittedName>
        <fullName evidence="1">Uncharacterized protein</fullName>
    </submittedName>
</protein>
<accession>A0ABW5PTC5</accession>
<sequence length="52" mass="6133">MRCNDKQMNHMGINGSLIEKMALFVENNAVTIDPCQHKYEDIRAIKRKSHRF</sequence>
<proteinExistence type="predicted"/>
<dbReference type="RefSeq" id="WP_181406388.1">
    <property type="nucleotide sequence ID" value="NZ_JBHUMR010000014.1"/>
</dbReference>
<keyword evidence="2" id="KW-1185">Reference proteome</keyword>
<dbReference type="Proteomes" id="UP001597458">
    <property type="component" value="Unassembled WGS sequence"/>
</dbReference>
<comment type="caution">
    <text evidence="1">The sequence shown here is derived from an EMBL/GenBank/DDBJ whole genome shotgun (WGS) entry which is preliminary data.</text>
</comment>
<evidence type="ECO:0000313" key="1">
    <source>
        <dbReference type="EMBL" id="MFD2618200.1"/>
    </source>
</evidence>
<reference evidence="2" key="1">
    <citation type="journal article" date="2019" name="Int. J. Syst. Evol. Microbiol.">
        <title>The Global Catalogue of Microorganisms (GCM) 10K type strain sequencing project: providing services to taxonomists for standard genome sequencing and annotation.</title>
        <authorList>
            <consortium name="The Broad Institute Genomics Platform"/>
            <consortium name="The Broad Institute Genome Sequencing Center for Infectious Disease"/>
            <person name="Wu L."/>
            <person name="Ma J."/>
        </authorList>
    </citation>
    <scope>NUCLEOTIDE SEQUENCE [LARGE SCALE GENOMIC DNA]</scope>
    <source>
        <strain evidence="2">TISTR 2241</strain>
    </source>
</reference>
<organism evidence="1 2">
    <name type="scientific">Terrilactibacillus laevilacticus</name>
    <dbReference type="NCBI Taxonomy" id="1380157"/>
    <lineage>
        <taxon>Bacteria</taxon>
        <taxon>Bacillati</taxon>
        <taxon>Bacillota</taxon>
        <taxon>Bacilli</taxon>
        <taxon>Bacillales</taxon>
        <taxon>Bacillaceae</taxon>
        <taxon>Terrilactibacillus</taxon>
    </lineage>
</organism>
<dbReference type="EMBL" id="JBHUMR010000014">
    <property type="protein sequence ID" value="MFD2618200.1"/>
    <property type="molecule type" value="Genomic_DNA"/>
</dbReference>
<evidence type="ECO:0000313" key="2">
    <source>
        <dbReference type="Proteomes" id="UP001597458"/>
    </source>
</evidence>